<dbReference type="Gene3D" id="3.50.50.60">
    <property type="entry name" value="FAD/NAD(P)-binding domain"/>
    <property type="match status" value="1"/>
</dbReference>
<dbReference type="PANTHER" id="PTHR11552">
    <property type="entry name" value="GLUCOSE-METHANOL-CHOLINE GMC OXIDOREDUCTASE"/>
    <property type="match status" value="1"/>
</dbReference>
<evidence type="ECO:0000256" key="1">
    <source>
        <dbReference type="ARBA" id="ARBA00001974"/>
    </source>
</evidence>
<dbReference type="Pfam" id="PF00732">
    <property type="entry name" value="GMC_oxred_N"/>
    <property type="match status" value="1"/>
</dbReference>
<reference evidence="7 8" key="1">
    <citation type="submission" date="2023-11" db="EMBL/GenBank/DDBJ databases">
        <authorList>
            <person name="Okamura Y."/>
        </authorList>
    </citation>
    <scope>NUCLEOTIDE SEQUENCE [LARGE SCALE GENOMIC DNA]</scope>
</reference>
<dbReference type="SUPFAM" id="SSF51905">
    <property type="entry name" value="FAD/NAD(P)-binding domain"/>
    <property type="match status" value="1"/>
</dbReference>
<comment type="caution">
    <text evidence="7">The sequence shown here is derived from an EMBL/GenBank/DDBJ whole genome shotgun (WGS) entry which is preliminary data.</text>
</comment>
<evidence type="ECO:0000256" key="4">
    <source>
        <dbReference type="ARBA" id="ARBA00022827"/>
    </source>
</evidence>
<dbReference type="Proteomes" id="UP001497472">
    <property type="component" value="Unassembled WGS sequence"/>
</dbReference>
<comment type="similarity">
    <text evidence="2">Belongs to the GMC oxidoreductase family.</text>
</comment>
<evidence type="ECO:0000313" key="7">
    <source>
        <dbReference type="EMBL" id="CAK1542546.1"/>
    </source>
</evidence>
<feature type="binding site" evidence="5">
    <location>
        <position position="280"/>
    </location>
    <ligand>
        <name>FAD</name>
        <dbReference type="ChEBI" id="CHEBI:57692"/>
    </ligand>
</feature>
<sequence>MLNLNVITNKVLGFIQVRSRWKPWMQWMLRIFALSQAITPAGWPASYHLKDGDTFDFIVVGAGSAGAVVATRLSEVYHWKVLLLEAGGDPPPASVIPSFFGFLANTEYDWNYKGYLDPGVGSTHPGGYIPITRGKMLGGSSSNNYEIYSRGVPKDYDEWGDVAPGWNWNSVMPYFLKLEGMKDSSVFENPRNAQLHSRTGPVAVSRPVSNRYFQQIDEIVLNSYEEIGVKRVLENNGPEIFGIARPHFTFANGRRSSTAESYLRPAKNRGNFFITKHARVIKVHIDPRSLRAHGVRVALGNGDIINAYARNEVILSLGSIDTPKLLILSGIGPKETLKKFKIKPFADLPVGKRLQDHLTVPLAITGRKGIGTAIQNILISAELDSYPTPIQCGFFKLNHTHSDRFKHKPQFQIFNIHIGATAAAGVYYGCQTIANYDKRFCFSIGNANKIREIDFTSLVFLHPLSRGSVSIQSTNPFDDPVIKLGYFRNRKDIRSVAEGVKFVTQIAQASFYRSVGGRVVEVDVKGCENLKWGTDAYWDCYVVNTATSLQHPVGTCPMGPDGVVNERLRVHHIDGLRIVDASIMPEISSGNTNAPVIMIGEKAADMIKEDYGVL</sequence>
<protein>
    <recommendedName>
        <fullName evidence="6">Glucose-methanol-choline oxidoreductase N-terminal domain-containing protein</fullName>
    </recommendedName>
</protein>
<dbReference type="InterPro" id="IPR036188">
    <property type="entry name" value="FAD/NAD-bd_sf"/>
</dbReference>
<dbReference type="InterPro" id="IPR007867">
    <property type="entry name" value="GMC_OxRtase_C"/>
</dbReference>
<organism evidence="7 8">
    <name type="scientific">Leptosia nina</name>
    <dbReference type="NCBI Taxonomy" id="320188"/>
    <lineage>
        <taxon>Eukaryota</taxon>
        <taxon>Metazoa</taxon>
        <taxon>Ecdysozoa</taxon>
        <taxon>Arthropoda</taxon>
        <taxon>Hexapoda</taxon>
        <taxon>Insecta</taxon>
        <taxon>Pterygota</taxon>
        <taxon>Neoptera</taxon>
        <taxon>Endopterygota</taxon>
        <taxon>Lepidoptera</taxon>
        <taxon>Glossata</taxon>
        <taxon>Ditrysia</taxon>
        <taxon>Papilionoidea</taxon>
        <taxon>Pieridae</taxon>
        <taxon>Pierinae</taxon>
        <taxon>Leptosia</taxon>
    </lineage>
</organism>
<evidence type="ECO:0000256" key="3">
    <source>
        <dbReference type="ARBA" id="ARBA00022630"/>
    </source>
</evidence>
<keyword evidence="3" id="KW-0285">Flavoprotein</keyword>
<evidence type="ECO:0000256" key="5">
    <source>
        <dbReference type="PIRSR" id="PIRSR000137-2"/>
    </source>
</evidence>
<accession>A0AAV1J2A1</accession>
<name>A0AAV1J2A1_9NEOP</name>
<dbReference type="GO" id="GO:0016614">
    <property type="term" value="F:oxidoreductase activity, acting on CH-OH group of donors"/>
    <property type="evidence" value="ECO:0007669"/>
    <property type="project" value="InterPro"/>
</dbReference>
<dbReference type="PROSITE" id="PS00624">
    <property type="entry name" value="GMC_OXRED_2"/>
    <property type="match status" value="1"/>
</dbReference>
<dbReference type="SUPFAM" id="SSF54373">
    <property type="entry name" value="FAD-linked reductases, C-terminal domain"/>
    <property type="match status" value="1"/>
</dbReference>
<dbReference type="Gene3D" id="3.30.560.10">
    <property type="entry name" value="Glucose Oxidase, domain 3"/>
    <property type="match status" value="1"/>
</dbReference>
<dbReference type="AlphaFoldDB" id="A0AAV1J2A1"/>
<dbReference type="PIRSF" id="PIRSF000137">
    <property type="entry name" value="Alcohol_oxidase"/>
    <property type="match status" value="1"/>
</dbReference>
<evidence type="ECO:0000313" key="8">
    <source>
        <dbReference type="Proteomes" id="UP001497472"/>
    </source>
</evidence>
<dbReference type="GO" id="GO:0050660">
    <property type="term" value="F:flavin adenine dinucleotide binding"/>
    <property type="evidence" value="ECO:0007669"/>
    <property type="project" value="InterPro"/>
</dbReference>
<proteinExistence type="inferred from homology"/>
<dbReference type="InterPro" id="IPR000172">
    <property type="entry name" value="GMC_OxRdtase_N"/>
</dbReference>
<dbReference type="Pfam" id="PF05199">
    <property type="entry name" value="GMC_oxred_C"/>
    <property type="match status" value="1"/>
</dbReference>
<keyword evidence="4 5" id="KW-0274">FAD</keyword>
<evidence type="ECO:0000259" key="6">
    <source>
        <dbReference type="PROSITE" id="PS00624"/>
    </source>
</evidence>
<dbReference type="PANTHER" id="PTHR11552:SF147">
    <property type="entry name" value="CHOLINE DEHYDROGENASE, MITOCHONDRIAL"/>
    <property type="match status" value="1"/>
</dbReference>
<dbReference type="InterPro" id="IPR012132">
    <property type="entry name" value="GMC_OxRdtase"/>
</dbReference>
<feature type="domain" description="Glucose-methanol-choline oxidoreductase N-terminal" evidence="6">
    <location>
        <begin position="318"/>
        <end position="332"/>
    </location>
</feature>
<evidence type="ECO:0000256" key="2">
    <source>
        <dbReference type="ARBA" id="ARBA00010790"/>
    </source>
</evidence>
<comment type="cofactor">
    <cofactor evidence="1 5">
        <name>FAD</name>
        <dbReference type="ChEBI" id="CHEBI:57692"/>
    </cofactor>
</comment>
<gene>
    <name evidence="7" type="ORF">LNINA_LOCUS2433</name>
</gene>
<keyword evidence="8" id="KW-1185">Reference proteome</keyword>
<dbReference type="EMBL" id="CAVLEF010000003">
    <property type="protein sequence ID" value="CAK1542546.1"/>
    <property type="molecule type" value="Genomic_DNA"/>
</dbReference>